<evidence type="ECO:0000313" key="3">
    <source>
        <dbReference type="EMBL" id="KAB0353991.1"/>
    </source>
</evidence>
<gene>
    <name evidence="3" type="ORF">FD755_023315</name>
</gene>
<dbReference type="InterPro" id="IPR037231">
    <property type="entry name" value="NAP-like_sf"/>
</dbReference>
<dbReference type="Pfam" id="PF00956">
    <property type="entry name" value="NAP"/>
    <property type="match status" value="1"/>
</dbReference>
<dbReference type="GO" id="GO:0006334">
    <property type="term" value="P:nucleosome assembly"/>
    <property type="evidence" value="ECO:0007669"/>
    <property type="project" value="InterPro"/>
</dbReference>
<dbReference type="Gene3D" id="3.30.1120.90">
    <property type="entry name" value="Nucleosome assembly protein"/>
    <property type="match status" value="1"/>
</dbReference>
<dbReference type="InterPro" id="IPR002164">
    <property type="entry name" value="NAP_family"/>
</dbReference>
<proteinExistence type="inferred from homology"/>
<sequence>RTENVNFPEKYKQRKKKSLMISLYLWLLGLNQITNHPQVSVIISAQDEDFLSYVIHLKSHPRSRCKLIFSFRDNPYFWNTMIVKEHYFDITGYRAGRSTPVHWFWDFERGAPSHRLDTRNLNFLNWLSGHNCPESNRIAEIIGQDVWDNPLKYYPREEICAMRGS</sequence>
<reference evidence="3 4" key="1">
    <citation type="submission" date="2019-06" db="EMBL/GenBank/DDBJ databases">
        <title>Discovery of a novel chromosome fission-fusion reversal in muntjac.</title>
        <authorList>
            <person name="Mudd A.B."/>
            <person name="Bredeson J.V."/>
            <person name="Baum R."/>
            <person name="Hockemeyer D."/>
            <person name="Rokhsar D.S."/>
        </authorList>
    </citation>
    <scope>NUCLEOTIDE SEQUENCE [LARGE SCALE GENOMIC DNA]</scope>
    <source>
        <strain evidence="3">UCam_UCB_Mr</strain>
        <tissue evidence="3">Fibroblast cell line</tissue>
    </source>
</reference>
<dbReference type="AlphaFoldDB" id="A0A5N3VY63"/>
<name>A0A5N3VY63_MUNRE</name>
<dbReference type="EMBL" id="VCEB01000109">
    <property type="protein sequence ID" value="KAB0353991.1"/>
    <property type="molecule type" value="Genomic_DNA"/>
</dbReference>
<comment type="similarity">
    <text evidence="1 2">Belongs to the nucleosome assembly protein (NAP) family.</text>
</comment>
<organism evidence="3 4">
    <name type="scientific">Muntiacus reevesi</name>
    <name type="common">Reeves' muntjac</name>
    <name type="synonym">Cervus reevesi</name>
    <dbReference type="NCBI Taxonomy" id="9886"/>
    <lineage>
        <taxon>Eukaryota</taxon>
        <taxon>Metazoa</taxon>
        <taxon>Chordata</taxon>
        <taxon>Craniata</taxon>
        <taxon>Vertebrata</taxon>
        <taxon>Euteleostomi</taxon>
        <taxon>Mammalia</taxon>
        <taxon>Eutheria</taxon>
        <taxon>Laurasiatheria</taxon>
        <taxon>Artiodactyla</taxon>
        <taxon>Ruminantia</taxon>
        <taxon>Pecora</taxon>
        <taxon>Cervidae</taxon>
        <taxon>Muntiacinae</taxon>
        <taxon>Muntiacus</taxon>
    </lineage>
</organism>
<dbReference type="GO" id="GO:0005634">
    <property type="term" value="C:nucleus"/>
    <property type="evidence" value="ECO:0007669"/>
    <property type="project" value="InterPro"/>
</dbReference>
<evidence type="ECO:0000313" key="4">
    <source>
        <dbReference type="Proteomes" id="UP000326062"/>
    </source>
</evidence>
<protein>
    <submittedName>
        <fullName evidence="3">Uncharacterized protein</fullName>
    </submittedName>
</protein>
<evidence type="ECO:0000256" key="2">
    <source>
        <dbReference type="RuleBase" id="RU003876"/>
    </source>
</evidence>
<accession>A0A5N3VY63</accession>
<comment type="caution">
    <text evidence="3">The sequence shown here is derived from an EMBL/GenBank/DDBJ whole genome shotgun (WGS) entry which is preliminary data.</text>
</comment>
<feature type="non-terminal residue" evidence="3">
    <location>
        <position position="1"/>
    </location>
</feature>
<evidence type="ECO:0000256" key="1">
    <source>
        <dbReference type="ARBA" id="ARBA00009947"/>
    </source>
</evidence>
<dbReference type="SUPFAM" id="SSF143113">
    <property type="entry name" value="NAP-like"/>
    <property type="match status" value="1"/>
</dbReference>
<keyword evidence="4" id="KW-1185">Reference proteome</keyword>
<dbReference type="Proteomes" id="UP000326062">
    <property type="component" value="Unassembled WGS sequence"/>
</dbReference>
<dbReference type="PANTHER" id="PTHR11875">
    <property type="entry name" value="TESTIS-SPECIFIC Y-ENCODED PROTEIN"/>
    <property type="match status" value="1"/>
</dbReference>